<accession>A0A4R1KDK9</accession>
<dbReference type="AlphaFoldDB" id="A0A4R1KDK9"/>
<gene>
    <name evidence="5" type="ORF">C8D98_0664</name>
</gene>
<organism evidence="5 6">
    <name type="scientific">Seleniivibrio woodruffii</name>
    <dbReference type="NCBI Taxonomy" id="1078050"/>
    <lineage>
        <taxon>Bacteria</taxon>
        <taxon>Pseudomonadati</taxon>
        <taxon>Deferribacterota</taxon>
        <taxon>Deferribacteres</taxon>
        <taxon>Deferribacterales</taxon>
        <taxon>Geovibrionaceae</taxon>
        <taxon>Seleniivibrio</taxon>
    </lineage>
</organism>
<dbReference type="InterPro" id="IPR036663">
    <property type="entry name" value="Fumarylacetoacetase_C_sf"/>
</dbReference>
<evidence type="ECO:0000256" key="1">
    <source>
        <dbReference type="ARBA" id="ARBA00010211"/>
    </source>
</evidence>
<feature type="domain" description="Rv2993c-like N-terminal" evidence="4">
    <location>
        <begin position="1"/>
        <end position="50"/>
    </location>
</feature>
<dbReference type="PANTHER" id="PTHR11820:SF7">
    <property type="entry name" value="ACYLPYRUVASE FAHD1, MITOCHONDRIAL"/>
    <property type="match status" value="1"/>
</dbReference>
<dbReference type="Gene3D" id="3.90.850.10">
    <property type="entry name" value="Fumarylacetoacetase-like, C-terminal domain"/>
    <property type="match status" value="1"/>
</dbReference>
<proteinExistence type="inferred from homology"/>
<dbReference type="GO" id="GO:0018773">
    <property type="term" value="F:acetylpyruvate hydrolase activity"/>
    <property type="evidence" value="ECO:0007669"/>
    <property type="project" value="TreeGrafter"/>
</dbReference>
<dbReference type="SUPFAM" id="SSF56529">
    <property type="entry name" value="FAH"/>
    <property type="match status" value="1"/>
</dbReference>
<evidence type="ECO:0000313" key="6">
    <source>
        <dbReference type="Proteomes" id="UP000294614"/>
    </source>
</evidence>
<evidence type="ECO:0000313" key="5">
    <source>
        <dbReference type="EMBL" id="TCK62150.1"/>
    </source>
</evidence>
<keyword evidence="2" id="KW-0479">Metal-binding</keyword>
<dbReference type="FunFam" id="3.90.850.10:FF:000002">
    <property type="entry name" value="2-hydroxyhepta-2,4-diene-1,7-dioate isomerase"/>
    <property type="match status" value="1"/>
</dbReference>
<dbReference type="GO" id="GO:0019752">
    <property type="term" value="P:carboxylic acid metabolic process"/>
    <property type="evidence" value="ECO:0007669"/>
    <property type="project" value="UniProtKB-ARBA"/>
</dbReference>
<dbReference type="OrthoDB" id="9805307at2"/>
<comment type="similarity">
    <text evidence="1">Belongs to the FAH family.</text>
</comment>
<feature type="domain" description="Fumarylacetoacetase-like C-terminal" evidence="3">
    <location>
        <begin position="55"/>
        <end position="249"/>
    </location>
</feature>
<dbReference type="PANTHER" id="PTHR11820">
    <property type="entry name" value="ACYLPYRUVASE"/>
    <property type="match status" value="1"/>
</dbReference>
<dbReference type="EMBL" id="SMGG01000003">
    <property type="protein sequence ID" value="TCK62150.1"/>
    <property type="molecule type" value="Genomic_DNA"/>
</dbReference>
<protein>
    <submittedName>
        <fullName evidence="5">2-keto-4-pentenoate hydratase/2-oxohepta-3-ene-1,7-dioic acid hydratase in catechol pathway</fullName>
    </submittedName>
</protein>
<dbReference type="Proteomes" id="UP000294614">
    <property type="component" value="Unassembled WGS sequence"/>
</dbReference>
<keyword evidence="6" id="KW-1185">Reference proteome</keyword>
<dbReference type="InterPro" id="IPR018833">
    <property type="entry name" value="Rv2993c-like_N"/>
</dbReference>
<comment type="caution">
    <text evidence="5">The sequence shown here is derived from an EMBL/GenBank/DDBJ whole genome shotgun (WGS) entry which is preliminary data.</text>
</comment>
<dbReference type="GO" id="GO:0046872">
    <property type="term" value="F:metal ion binding"/>
    <property type="evidence" value="ECO:0007669"/>
    <property type="project" value="UniProtKB-KW"/>
</dbReference>
<name>A0A4R1KDK9_9BACT</name>
<dbReference type="InterPro" id="IPR011234">
    <property type="entry name" value="Fumarylacetoacetase-like_C"/>
</dbReference>
<evidence type="ECO:0000259" key="3">
    <source>
        <dbReference type="Pfam" id="PF01557"/>
    </source>
</evidence>
<reference evidence="5 6" key="1">
    <citation type="submission" date="2019-03" db="EMBL/GenBank/DDBJ databases">
        <title>Genomic Encyclopedia of Type Strains, Phase IV (KMG-IV): sequencing the most valuable type-strain genomes for metagenomic binning, comparative biology and taxonomic classification.</title>
        <authorList>
            <person name="Goeker M."/>
        </authorList>
    </citation>
    <scope>NUCLEOTIDE SEQUENCE [LARGE SCALE GENOMIC DNA]</scope>
    <source>
        <strain evidence="5 6">DSM 24984</strain>
    </source>
</reference>
<dbReference type="Pfam" id="PF01557">
    <property type="entry name" value="FAA_hydrolase"/>
    <property type="match status" value="1"/>
</dbReference>
<dbReference type="Pfam" id="PF10370">
    <property type="entry name" value="Rv2993c-like_N"/>
    <property type="match status" value="1"/>
</dbReference>
<dbReference type="RefSeq" id="WP_132871994.1">
    <property type="nucleotide sequence ID" value="NZ_SMGG01000003.1"/>
</dbReference>
<sequence>MRFCRFLDGLAEKKGIVDGDVIREIEGSFFGEYVVTDRVRDFASAKLLPPVNPSKFVCVARNYSEHAKELGNEVPEVPMIFLKPSTAVCGHGDEVIFPRTSQHVDFEGELAVVIGQKCRKVKREHAERYIFGYTCINDYTARDLQKIDNKFARAKGFDTFAPIGPVIQTDFDWRTARIKTFVNGELKQDGTTDLMINDVPALIEFMSEIMTLLPGDVIATGTPAGIGRVQVGDTVDVEIEGIGRLSNVIAADGK</sequence>
<evidence type="ECO:0000259" key="4">
    <source>
        <dbReference type="Pfam" id="PF10370"/>
    </source>
</evidence>
<evidence type="ECO:0000256" key="2">
    <source>
        <dbReference type="ARBA" id="ARBA00022723"/>
    </source>
</evidence>
<dbReference type="GO" id="GO:0016853">
    <property type="term" value="F:isomerase activity"/>
    <property type="evidence" value="ECO:0007669"/>
    <property type="project" value="UniProtKB-ARBA"/>
</dbReference>